<organism evidence="2 3">
    <name type="scientific">Solilutibacter pythonis</name>
    <dbReference type="NCBI Taxonomy" id="2483112"/>
    <lineage>
        <taxon>Bacteria</taxon>
        <taxon>Pseudomonadati</taxon>
        <taxon>Pseudomonadota</taxon>
        <taxon>Gammaproteobacteria</taxon>
        <taxon>Lysobacterales</taxon>
        <taxon>Lysobacteraceae</taxon>
        <taxon>Solilutibacter</taxon>
    </lineage>
</organism>
<feature type="transmembrane region" description="Helical" evidence="1">
    <location>
        <begin position="320"/>
        <end position="339"/>
    </location>
</feature>
<feature type="transmembrane region" description="Helical" evidence="1">
    <location>
        <begin position="59"/>
        <end position="82"/>
    </location>
</feature>
<sequence length="411" mass="45578">MSHFPHDLSPRWLAAAPHRLLFFVGALNVLLAMAWWTCWLIDARWPPGHLPPAPVHGGWVHAIVMQYQLLPPFMFGFLLTVFPRWMGLPELKGWHYLPVGIGLFGGQLAVIGGMLTGRDVGVWAGWLMALAGWAYGLAQLARVLLAERRAGRGPTWHAVSCFAAMALGLAGLVLALAFLYTGHARAMFFAIKLGTFGLLLPVYFSVAHRMFPFFAGNVVKNYLPWRPLWLLSAFWALCLAHLALELSHAYPWLWIVDLPMALLTGYVLFRWWPRNDAPGLLWVLFIGFAWLPLAFALYAMQSALLATTGEFLLGRGPAHALYVGFFGSLLVAMVTRVTQGHSGQPLTMPKAGWFAFALLQLVAAVRVIGEMLPDAALWQAIAALGWLIAFLPWVVRNAGIYLRPRRDGKPG</sequence>
<dbReference type="Proteomes" id="UP000275012">
    <property type="component" value="Unassembled WGS sequence"/>
</dbReference>
<feature type="transmembrane region" description="Helical" evidence="1">
    <location>
        <begin position="375"/>
        <end position="395"/>
    </location>
</feature>
<proteinExistence type="predicted"/>
<evidence type="ECO:0000313" key="2">
    <source>
        <dbReference type="EMBL" id="RMH90965.1"/>
    </source>
</evidence>
<feature type="transmembrane region" description="Helical" evidence="1">
    <location>
        <begin position="351"/>
        <end position="369"/>
    </location>
</feature>
<evidence type="ECO:0000256" key="1">
    <source>
        <dbReference type="SAM" id="Phobius"/>
    </source>
</evidence>
<feature type="transmembrane region" description="Helical" evidence="1">
    <location>
        <begin position="123"/>
        <end position="145"/>
    </location>
</feature>
<feature type="transmembrane region" description="Helical" evidence="1">
    <location>
        <begin position="250"/>
        <end position="269"/>
    </location>
</feature>
<dbReference type="InterPro" id="IPR010266">
    <property type="entry name" value="NnrS"/>
</dbReference>
<dbReference type="AlphaFoldDB" id="A0A3M2HRS0"/>
<feature type="transmembrane region" description="Helical" evidence="1">
    <location>
        <begin position="157"/>
        <end position="180"/>
    </location>
</feature>
<keyword evidence="1" id="KW-0472">Membrane</keyword>
<keyword evidence="3" id="KW-1185">Reference proteome</keyword>
<reference evidence="2 3" key="1">
    <citation type="submission" date="2018-10" db="EMBL/GenBank/DDBJ databases">
        <title>Proposal of Lysobacter pythonis sp. nov. isolated from royal pythons (Python regius).</title>
        <authorList>
            <person name="Hans-Juergen B."/>
            <person name="Huptas C."/>
            <person name="Sandra B."/>
            <person name="Igor L."/>
            <person name="Joachim S."/>
            <person name="Siegfried S."/>
            <person name="Mareike W."/>
            <person name="Peter K."/>
        </authorList>
    </citation>
    <scope>NUCLEOTIDE SEQUENCE [LARGE SCALE GENOMIC DNA]</scope>
    <source>
        <strain evidence="2 3">4284/11</strain>
    </source>
</reference>
<dbReference type="EMBL" id="RFLY01000012">
    <property type="protein sequence ID" value="RMH90965.1"/>
    <property type="molecule type" value="Genomic_DNA"/>
</dbReference>
<gene>
    <name evidence="2" type="ORF">EBB59_09070</name>
</gene>
<feature type="transmembrane region" description="Helical" evidence="1">
    <location>
        <begin position="227"/>
        <end position="244"/>
    </location>
</feature>
<accession>A0A3M2HRS0</accession>
<feature type="transmembrane region" description="Helical" evidence="1">
    <location>
        <begin position="94"/>
        <end position="117"/>
    </location>
</feature>
<feature type="transmembrane region" description="Helical" evidence="1">
    <location>
        <begin position="20"/>
        <end position="39"/>
    </location>
</feature>
<feature type="transmembrane region" description="Helical" evidence="1">
    <location>
        <begin position="186"/>
        <end position="206"/>
    </location>
</feature>
<feature type="transmembrane region" description="Helical" evidence="1">
    <location>
        <begin position="281"/>
        <end position="300"/>
    </location>
</feature>
<comment type="caution">
    <text evidence="2">The sequence shown here is derived from an EMBL/GenBank/DDBJ whole genome shotgun (WGS) entry which is preliminary data.</text>
</comment>
<evidence type="ECO:0000313" key="3">
    <source>
        <dbReference type="Proteomes" id="UP000275012"/>
    </source>
</evidence>
<name>A0A3M2HRS0_9GAMM</name>
<protein>
    <submittedName>
        <fullName evidence="2">NnrS family protein</fullName>
    </submittedName>
</protein>
<keyword evidence="1" id="KW-0812">Transmembrane</keyword>
<dbReference type="RefSeq" id="WP_122101889.1">
    <property type="nucleotide sequence ID" value="NZ_RFLY01000012.1"/>
</dbReference>
<dbReference type="OrthoDB" id="9770040at2"/>
<keyword evidence="1" id="KW-1133">Transmembrane helix</keyword>
<dbReference type="Pfam" id="PF05940">
    <property type="entry name" value="NnrS"/>
    <property type="match status" value="1"/>
</dbReference>